<evidence type="ECO:0000259" key="12">
    <source>
        <dbReference type="Pfam" id="PF01502"/>
    </source>
</evidence>
<feature type="binding site" evidence="11">
    <location>
        <position position="100"/>
    </location>
    <ligand>
        <name>Mg(2+)</name>
        <dbReference type="ChEBI" id="CHEBI:18420"/>
    </ligand>
</feature>
<dbReference type="SUPFAM" id="SSF141734">
    <property type="entry name" value="HisI-like"/>
    <property type="match status" value="1"/>
</dbReference>
<evidence type="ECO:0000256" key="5">
    <source>
        <dbReference type="ARBA" id="ARBA00007731"/>
    </source>
</evidence>
<evidence type="ECO:0000256" key="1">
    <source>
        <dbReference type="ARBA" id="ARBA00000024"/>
    </source>
</evidence>
<comment type="similarity">
    <text evidence="6">In the N-terminal section; belongs to the PRA-CH family.</text>
</comment>
<evidence type="ECO:0000256" key="6">
    <source>
        <dbReference type="ARBA" id="ARBA00008299"/>
    </source>
</evidence>
<keyword evidence="11" id="KW-0479">Metal-binding</keyword>
<comment type="pathway">
    <text evidence="3 11">Amino-acid biosynthesis; L-histidine biosynthesis; L-histidine from 5-phospho-alpha-D-ribose 1-diphosphate: step 3/9.</text>
</comment>
<dbReference type="EMBL" id="LT629973">
    <property type="protein sequence ID" value="SEH69247.1"/>
    <property type="molecule type" value="Genomic_DNA"/>
</dbReference>
<organism evidence="13 14">
    <name type="scientific">Akkermansia glycaniphila</name>
    <dbReference type="NCBI Taxonomy" id="1679444"/>
    <lineage>
        <taxon>Bacteria</taxon>
        <taxon>Pseudomonadati</taxon>
        <taxon>Verrucomicrobiota</taxon>
        <taxon>Verrucomicrobiia</taxon>
        <taxon>Verrucomicrobiales</taxon>
        <taxon>Akkermansiaceae</taxon>
        <taxon>Akkermansia</taxon>
    </lineage>
</organism>
<keyword evidence="11" id="KW-0862">Zinc</keyword>
<dbReference type="GO" id="GO:0000287">
    <property type="term" value="F:magnesium ion binding"/>
    <property type="evidence" value="ECO:0007669"/>
    <property type="project" value="UniProtKB-UniRule"/>
</dbReference>
<comment type="function">
    <text evidence="11">Catalyzes the hydrolysis of the adenine ring of phosphoribosyl-AMP.</text>
</comment>
<dbReference type="PATRIC" id="fig|1679444.3.peg.1656"/>
<evidence type="ECO:0000256" key="11">
    <source>
        <dbReference type="HAMAP-Rule" id="MF_01021"/>
    </source>
</evidence>
<dbReference type="Proteomes" id="UP000176204">
    <property type="component" value="Chromosome I"/>
</dbReference>
<keyword evidence="14" id="KW-1185">Reference proteome</keyword>
<gene>
    <name evidence="11" type="primary">hisI</name>
    <name evidence="13" type="ORF">PYTT_0020</name>
</gene>
<dbReference type="EC" id="3.5.4.19" evidence="11"/>
<evidence type="ECO:0000256" key="9">
    <source>
        <dbReference type="ARBA" id="ARBA00022801"/>
    </source>
</evidence>
<comment type="pathway">
    <text evidence="4">Amino-acid biosynthesis; L-histidine biosynthesis; L-histidine from 5-phospho-alpha-D-ribose 1-diphosphate: step 2/9.</text>
</comment>
<keyword evidence="7 11" id="KW-0963">Cytoplasm</keyword>
<comment type="catalytic activity">
    <reaction evidence="2">
        <text>1-(5-phospho-beta-D-ribosyl)-ATP + H2O = 1-(5-phospho-beta-D-ribosyl)-5'-AMP + diphosphate + H(+)</text>
        <dbReference type="Rhea" id="RHEA:22828"/>
        <dbReference type="ChEBI" id="CHEBI:15377"/>
        <dbReference type="ChEBI" id="CHEBI:15378"/>
        <dbReference type="ChEBI" id="CHEBI:33019"/>
        <dbReference type="ChEBI" id="CHEBI:59457"/>
        <dbReference type="ChEBI" id="CHEBI:73183"/>
        <dbReference type="EC" id="3.6.1.31"/>
    </reaction>
</comment>
<dbReference type="OrthoDB" id="9795769at2"/>
<reference evidence="14" key="1">
    <citation type="submission" date="2016-09" db="EMBL/GenBank/DDBJ databases">
        <authorList>
            <person name="Koehorst J."/>
        </authorList>
    </citation>
    <scope>NUCLEOTIDE SEQUENCE [LARGE SCALE GENOMIC DNA]</scope>
</reference>
<evidence type="ECO:0000256" key="10">
    <source>
        <dbReference type="ARBA" id="ARBA00023102"/>
    </source>
</evidence>
<dbReference type="GO" id="GO:0005737">
    <property type="term" value="C:cytoplasm"/>
    <property type="evidence" value="ECO:0007669"/>
    <property type="project" value="UniProtKB-SubCell"/>
</dbReference>
<comment type="catalytic activity">
    <reaction evidence="1 11">
        <text>1-(5-phospho-beta-D-ribosyl)-5'-AMP + H2O = 1-(5-phospho-beta-D-ribosyl)-5-[(5-phospho-beta-D-ribosylamino)methylideneamino]imidazole-4-carboxamide</text>
        <dbReference type="Rhea" id="RHEA:20049"/>
        <dbReference type="ChEBI" id="CHEBI:15377"/>
        <dbReference type="ChEBI" id="CHEBI:58435"/>
        <dbReference type="ChEBI" id="CHEBI:59457"/>
        <dbReference type="EC" id="3.5.4.19"/>
    </reaction>
</comment>
<dbReference type="Gene3D" id="3.10.20.810">
    <property type="entry name" value="Phosphoribosyl-AMP cyclohydrolase"/>
    <property type="match status" value="1"/>
</dbReference>
<comment type="cofactor">
    <cofactor evidence="11">
        <name>Zn(2+)</name>
        <dbReference type="ChEBI" id="CHEBI:29105"/>
    </cofactor>
    <text evidence="11">Binds 1 zinc ion per subunit.</text>
</comment>
<dbReference type="InterPro" id="IPR038019">
    <property type="entry name" value="PRib_AMP_CycHydrolase_sf"/>
</dbReference>
<dbReference type="PANTHER" id="PTHR42945:SF1">
    <property type="entry name" value="HISTIDINE BIOSYNTHESIS BIFUNCTIONAL PROTEIN HIS7"/>
    <property type="match status" value="1"/>
</dbReference>
<accession>A0A1C7PE49</accession>
<comment type="subunit">
    <text evidence="11">Homodimer.</text>
</comment>
<keyword evidence="8 11" id="KW-0028">Amino-acid biosynthesis</keyword>
<dbReference type="InterPro" id="IPR002496">
    <property type="entry name" value="PRib_AMP_CycHydrolase_dom"/>
</dbReference>
<comment type="similarity">
    <text evidence="5">In the C-terminal section; belongs to the PRA-PH family.</text>
</comment>
<dbReference type="GO" id="GO:0008270">
    <property type="term" value="F:zinc ion binding"/>
    <property type="evidence" value="ECO:0007669"/>
    <property type="project" value="UniProtKB-UniRule"/>
</dbReference>
<dbReference type="InterPro" id="IPR026660">
    <property type="entry name" value="PRA-CH"/>
</dbReference>
<keyword evidence="10 11" id="KW-0368">Histidine biosynthesis</keyword>
<dbReference type="GO" id="GO:0004635">
    <property type="term" value="F:phosphoribosyl-AMP cyclohydrolase activity"/>
    <property type="evidence" value="ECO:0007669"/>
    <property type="project" value="UniProtKB-UniRule"/>
</dbReference>
<dbReference type="AlphaFoldDB" id="A0A1C7PE49"/>
<evidence type="ECO:0000256" key="2">
    <source>
        <dbReference type="ARBA" id="ARBA00001460"/>
    </source>
</evidence>
<comment type="cofactor">
    <cofactor evidence="11">
        <name>Mg(2+)</name>
        <dbReference type="ChEBI" id="CHEBI:18420"/>
    </cofactor>
    <text evidence="11">Binds 1 Mg(2+) ion per subunit.</text>
</comment>
<dbReference type="HAMAP" id="MF_01021">
    <property type="entry name" value="HisI"/>
    <property type="match status" value="1"/>
</dbReference>
<feature type="binding site" evidence="11">
    <location>
        <position position="102"/>
    </location>
    <ligand>
        <name>Mg(2+)</name>
        <dbReference type="ChEBI" id="CHEBI:18420"/>
    </ligand>
</feature>
<evidence type="ECO:0000313" key="13">
    <source>
        <dbReference type="EMBL" id="SEH69247.1"/>
    </source>
</evidence>
<keyword evidence="11" id="KW-0460">Magnesium</keyword>
<dbReference type="FunFam" id="3.10.20.810:FF:000001">
    <property type="entry name" value="Histidine biosynthesis bifunctional protein HisIE"/>
    <property type="match status" value="1"/>
</dbReference>
<comment type="similarity">
    <text evidence="11">Belongs to the PRA-CH family.</text>
</comment>
<keyword evidence="9 11" id="KW-0378">Hydrolase</keyword>
<feature type="domain" description="Phosphoribosyl-AMP cyclohydrolase" evidence="12">
    <location>
        <begin position="51"/>
        <end position="125"/>
    </location>
</feature>
<sequence>MQDQSNKKQIVFSPRGSYSDLEKKLLFAPKFDANGLIPALAMDYRTREPLMLAYMNEESLKMTLELGEAVYYSRSRQEIWHKGATSGHIQKVHQILTDCDQDAIILLVDQIGAGACHTGHHSCFYRSVPFGDAVKDGEPVVLEQADAGTCFDPDAVYGKH</sequence>
<evidence type="ECO:0000256" key="4">
    <source>
        <dbReference type="ARBA" id="ARBA00005204"/>
    </source>
</evidence>
<feature type="binding site" evidence="11">
    <location>
        <position position="116"/>
    </location>
    <ligand>
        <name>Zn(2+)</name>
        <dbReference type="ChEBI" id="CHEBI:29105"/>
        <note>ligand shared between dimeric partners</note>
    </ligand>
</feature>
<dbReference type="KEGG" id="agl:PYTT_0020"/>
<name>A0A1C7PE49_9BACT</name>
<proteinExistence type="inferred from homology"/>
<dbReference type="GO" id="GO:0004636">
    <property type="term" value="F:phosphoribosyl-ATP diphosphatase activity"/>
    <property type="evidence" value="ECO:0007669"/>
    <property type="project" value="UniProtKB-EC"/>
</dbReference>
<dbReference type="Pfam" id="PF01502">
    <property type="entry name" value="PRA-CH"/>
    <property type="match status" value="1"/>
</dbReference>
<evidence type="ECO:0000256" key="7">
    <source>
        <dbReference type="ARBA" id="ARBA00022490"/>
    </source>
</evidence>
<evidence type="ECO:0000256" key="8">
    <source>
        <dbReference type="ARBA" id="ARBA00022605"/>
    </source>
</evidence>
<feature type="binding site" evidence="11">
    <location>
        <position position="123"/>
    </location>
    <ligand>
        <name>Zn(2+)</name>
        <dbReference type="ChEBI" id="CHEBI:29105"/>
        <note>ligand shared between dimeric partners</note>
    </ligand>
</feature>
<evidence type="ECO:0000313" key="14">
    <source>
        <dbReference type="Proteomes" id="UP000176204"/>
    </source>
</evidence>
<dbReference type="STRING" id="1679444.PYTT_0020"/>
<protein>
    <recommendedName>
        <fullName evidence="11">Phosphoribosyl-AMP cyclohydrolase</fullName>
        <shortName evidence="11">PRA-CH</shortName>
        <ecNumber evidence="11">3.5.4.19</ecNumber>
    </recommendedName>
</protein>
<dbReference type="UniPathway" id="UPA00031">
    <property type="reaction ID" value="UER00008"/>
</dbReference>
<feature type="binding site" evidence="11">
    <location>
        <position position="98"/>
    </location>
    <ligand>
        <name>Mg(2+)</name>
        <dbReference type="ChEBI" id="CHEBI:18420"/>
    </ligand>
</feature>
<feature type="binding site" evidence="11">
    <location>
        <position position="99"/>
    </location>
    <ligand>
        <name>Zn(2+)</name>
        <dbReference type="ChEBI" id="CHEBI:29105"/>
        <note>ligand shared between dimeric partners</note>
    </ligand>
</feature>
<dbReference type="PANTHER" id="PTHR42945">
    <property type="entry name" value="HISTIDINE BIOSYNTHESIS BIFUNCTIONAL PROTEIN"/>
    <property type="match status" value="1"/>
</dbReference>
<evidence type="ECO:0000256" key="3">
    <source>
        <dbReference type="ARBA" id="ARBA00005169"/>
    </source>
</evidence>
<dbReference type="RefSeq" id="WP_067772941.1">
    <property type="nucleotide sequence ID" value="NZ_JACVVN010000013.1"/>
</dbReference>
<dbReference type="NCBIfam" id="NF000768">
    <property type="entry name" value="PRK00051.1"/>
    <property type="match status" value="1"/>
</dbReference>
<comment type="subcellular location">
    <subcellularLocation>
        <location evidence="11">Cytoplasm</location>
    </subcellularLocation>
</comment>
<dbReference type="GO" id="GO:0000105">
    <property type="term" value="P:L-histidine biosynthetic process"/>
    <property type="evidence" value="ECO:0007669"/>
    <property type="project" value="UniProtKB-UniRule"/>
</dbReference>